<protein>
    <recommendedName>
        <fullName evidence="3">2,4-dihydroxyhept-2-ene-1,7-dioic acid aldolase</fullName>
    </recommendedName>
</protein>
<evidence type="ECO:0008006" key="3">
    <source>
        <dbReference type="Google" id="ProtNLM"/>
    </source>
</evidence>
<accession>A0ABN7JH41</accession>
<dbReference type="RefSeq" id="WP_142592092.1">
    <property type="nucleotide sequence ID" value="NZ_CABFWF030000008.1"/>
</dbReference>
<proteinExistence type="predicted"/>
<dbReference type="Proteomes" id="UP000606921">
    <property type="component" value="Unassembled WGS sequence"/>
</dbReference>
<dbReference type="InterPro" id="IPR014543">
    <property type="entry name" value="UCP028291"/>
</dbReference>
<gene>
    <name evidence="1" type="ORF">REJC140_02908</name>
</gene>
<dbReference type="Pfam" id="PF09981">
    <property type="entry name" value="DUF2218"/>
    <property type="match status" value="1"/>
</dbReference>
<evidence type="ECO:0000313" key="2">
    <source>
        <dbReference type="Proteomes" id="UP000606921"/>
    </source>
</evidence>
<dbReference type="PIRSF" id="PIRSF028291">
    <property type="entry name" value="UCP028291"/>
    <property type="match status" value="1"/>
</dbReference>
<name>A0ABN7JH41_9HYPH</name>
<sequence>MSEHTPTARSRADIATEHASKYLQQLCKHFAHKRPVTFDERNGEISLMTGTCQLRAEDGHLLIAVESDDAAQLPQLEDVVARHLVRFAFREEMKIDWQRA</sequence>
<reference evidence="1 2" key="1">
    <citation type="submission" date="2020-11" db="EMBL/GenBank/DDBJ databases">
        <authorList>
            <person name="Lassalle F."/>
        </authorList>
    </citation>
    <scope>NUCLEOTIDE SEQUENCE [LARGE SCALE GENOMIC DNA]</scope>
    <source>
        <strain evidence="1 2">JC140</strain>
    </source>
</reference>
<dbReference type="Gene3D" id="3.30.310.50">
    <property type="entry name" value="Alpha-D-phosphohexomutase, C-terminal domain"/>
    <property type="match status" value="1"/>
</dbReference>
<keyword evidence="2" id="KW-1185">Reference proteome</keyword>
<evidence type="ECO:0000313" key="1">
    <source>
        <dbReference type="EMBL" id="CAD7030993.1"/>
    </source>
</evidence>
<organism evidence="1 2">
    <name type="scientific">Pseudorhizobium endolithicum</name>
    <dbReference type="NCBI Taxonomy" id="1191678"/>
    <lineage>
        <taxon>Bacteria</taxon>
        <taxon>Pseudomonadati</taxon>
        <taxon>Pseudomonadota</taxon>
        <taxon>Alphaproteobacteria</taxon>
        <taxon>Hyphomicrobiales</taxon>
        <taxon>Rhizobiaceae</taxon>
        <taxon>Rhizobium/Agrobacterium group</taxon>
        <taxon>Pseudorhizobium</taxon>
    </lineage>
</organism>
<dbReference type="EMBL" id="CABFWF030000008">
    <property type="protein sequence ID" value="CAD7030993.1"/>
    <property type="molecule type" value="Genomic_DNA"/>
</dbReference>
<comment type="caution">
    <text evidence="1">The sequence shown here is derived from an EMBL/GenBank/DDBJ whole genome shotgun (WGS) entry which is preliminary data.</text>
</comment>